<dbReference type="OrthoDB" id="9812065at2"/>
<dbReference type="Proteomes" id="UP000233375">
    <property type="component" value="Unassembled WGS sequence"/>
</dbReference>
<dbReference type="Pfam" id="PF01522">
    <property type="entry name" value="Polysacc_deac_1"/>
    <property type="match status" value="1"/>
</dbReference>
<feature type="domain" description="NodB homology" evidence="1">
    <location>
        <begin position="126"/>
        <end position="302"/>
    </location>
</feature>
<dbReference type="InterPro" id="IPR014228">
    <property type="entry name" value="Spore_polysacc_deacetyl_YlxY"/>
</dbReference>
<dbReference type="InterPro" id="IPR002509">
    <property type="entry name" value="NODB_dom"/>
</dbReference>
<dbReference type="PROSITE" id="PS51677">
    <property type="entry name" value="NODB"/>
    <property type="match status" value="1"/>
</dbReference>
<proteinExistence type="predicted"/>
<evidence type="ECO:0000313" key="3">
    <source>
        <dbReference type="Proteomes" id="UP000233375"/>
    </source>
</evidence>
<organism evidence="2 3">
    <name type="scientific">Niallia nealsonii</name>
    <dbReference type="NCBI Taxonomy" id="115979"/>
    <lineage>
        <taxon>Bacteria</taxon>
        <taxon>Bacillati</taxon>
        <taxon>Bacillota</taxon>
        <taxon>Bacilli</taxon>
        <taxon>Bacillales</taxon>
        <taxon>Bacillaceae</taxon>
        <taxon>Niallia</taxon>
    </lineage>
</organism>
<dbReference type="NCBIfam" id="TIGR02873">
    <property type="entry name" value="spore_ylxY"/>
    <property type="match status" value="1"/>
</dbReference>
<protein>
    <recommendedName>
        <fullName evidence="1">NodB homology domain-containing protein</fullName>
    </recommendedName>
</protein>
<dbReference type="Gene3D" id="3.20.20.370">
    <property type="entry name" value="Glycoside hydrolase/deacetylase"/>
    <property type="match status" value="1"/>
</dbReference>
<dbReference type="EMBL" id="PISE01000009">
    <property type="protein sequence ID" value="PKG24892.1"/>
    <property type="molecule type" value="Genomic_DNA"/>
</dbReference>
<dbReference type="CDD" id="cd10950">
    <property type="entry name" value="CE4_BsYlxY_like"/>
    <property type="match status" value="1"/>
</dbReference>
<dbReference type="PANTHER" id="PTHR10587">
    <property type="entry name" value="GLYCOSYL TRANSFERASE-RELATED"/>
    <property type="match status" value="1"/>
</dbReference>
<dbReference type="RefSeq" id="WP_101175789.1">
    <property type="nucleotide sequence ID" value="NZ_PISE01000009.1"/>
</dbReference>
<sequence>MKKVVPLIILVLISWLIANNPLSNTYVASLKEETMLVGANKDPLYEEIQKKAKSYNIAPEDAKIDPVWKAIPGINGLEVDVDASYKKMKTSGAFKEKNLVYKQLKPSVHLEDLPPSPIYKGNPNKQMVSFIINVAWGNEYLPDILASLKKHHVKASFFLEGRWTKKNPELAKMIVDAGHEVGNHSYSHPDMSKISSAQINQELKKTNDVIEATTGKTVTWFAPPSGSYTNEVVNIASQHKMGTLMWSIDTIDWRKPSKEELINRVVEKVHNGAMILMHPTESTTSSLDQLIEQIQEKGYEINTVTELLSEERNGKVLK</sequence>
<dbReference type="GO" id="GO:0016810">
    <property type="term" value="F:hydrolase activity, acting on carbon-nitrogen (but not peptide) bonds"/>
    <property type="evidence" value="ECO:0007669"/>
    <property type="project" value="InterPro"/>
</dbReference>
<keyword evidence="3" id="KW-1185">Reference proteome</keyword>
<evidence type="ECO:0000259" key="1">
    <source>
        <dbReference type="PROSITE" id="PS51677"/>
    </source>
</evidence>
<dbReference type="GO" id="GO:0005975">
    <property type="term" value="P:carbohydrate metabolic process"/>
    <property type="evidence" value="ECO:0007669"/>
    <property type="project" value="InterPro"/>
</dbReference>
<dbReference type="InterPro" id="IPR011330">
    <property type="entry name" value="Glyco_hydro/deAcase_b/a-brl"/>
</dbReference>
<evidence type="ECO:0000313" key="2">
    <source>
        <dbReference type="EMBL" id="PKG24892.1"/>
    </source>
</evidence>
<dbReference type="SUPFAM" id="SSF88713">
    <property type="entry name" value="Glycoside hydrolase/deacetylase"/>
    <property type="match status" value="1"/>
</dbReference>
<dbReference type="AlphaFoldDB" id="A0A2N0Z5W2"/>
<dbReference type="InterPro" id="IPR050248">
    <property type="entry name" value="Polysacc_deacetylase_ArnD"/>
</dbReference>
<dbReference type="GO" id="GO:0016020">
    <property type="term" value="C:membrane"/>
    <property type="evidence" value="ECO:0007669"/>
    <property type="project" value="TreeGrafter"/>
</dbReference>
<dbReference type="PANTHER" id="PTHR10587:SF80">
    <property type="entry name" value="CHITOOLIGOSACCHARIDE DEACETYLASE"/>
    <property type="match status" value="1"/>
</dbReference>
<name>A0A2N0Z5W2_9BACI</name>
<gene>
    <name evidence="2" type="ORF">CWS01_04140</name>
</gene>
<comment type="caution">
    <text evidence="2">The sequence shown here is derived from an EMBL/GenBank/DDBJ whole genome shotgun (WGS) entry which is preliminary data.</text>
</comment>
<accession>A0A2N0Z5W2</accession>
<reference evidence="2 3" key="1">
    <citation type="journal article" date="2003" name="Int. J. Syst. Evol. Microbiol.">
        <title>Bacillus nealsonii sp. nov., isolated from a spacecraft-assembly facility, whose spores are gamma-radiation resistant.</title>
        <authorList>
            <person name="Venkateswaran K."/>
            <person name="Kempf M."/>
            <person name="Chen F."/>
            <person name="Satomi M."/>
            <person name="Nicholson W."/>
            <person name="Kern R."/>
        </authorList>
    </citation>
    <scope>NUCLEOTIDE SEQUENCE [LARGE SCALE GENOMIC DNA]</scope>
    <source>
        <strain evidence="2 3">FO-92</strain>
    </source>
</reference>